<feature type="transmembrane region" description="Helical" evidence="7">
    <location>
        <begin position="106"/>
        <end position="127"/>
    </location>
</feature>
<keyword evidence="3" id="KW-1003">Cell membrane</keyword>
<evidence type="ECO:0000313" key="9">
    <source>
        <dbReference type="Proteomes" id="UP001501578"/>
    </source>
</evidence>
<dbReference type="InterPro" id="IPR032808">
    <property type="entry name" value="DoxX"/>
</dbReference>
<name>A0ABP4A9B1_9ACTN</name>
<comment type="caution">
    <text evidence="8">The sequence shown here is derived from an EMBL/GenBank/DDBJ whole genome shotgun (WGS) entry which is preliminary data.</text>
</comment>
<organism evidence="8 9">
    <name type="scientific">Nonomuraea longicatena</name>
    <dbReference type="NCBI Taxonomy" id="83682"/>
    <lineage>
        <taxon>Bacteria</taxon>
        <taxon>Bacillati</taxon>
        <taxon>Actinomycetota</taxon>
        <taxon>Actinomycetes</taxon>
        <taxon>Streptosporangiales</taxon>
        <taxon>Streptosporangiaceae</taxon>
        <taxon>Nonomuraea</taxon>
    </lineage>
</organism>
<evidence type="ECO:0000256" key="7">
    <source>
        <dbReference type="SAM" id="Phobius"/>
    </source>
</evidence>
<keyword evidence="4 7" id="KW-0812">Transmembrane</keyword>
<evidence type="ECO:0000256" key="2">
    <source>
        <dbReference type="ARBA" id="ARBA00006679"/>
    </source>
</evidence>
<comment type="similarity">
    <text evidence="2">Belongs to the DoxX family.</text>
</comment>
<proteinExistence type="inferred from homology"/>
<evidence type="ECO:0000256" key="6">
    <source>
        <dbReference type="ARBA" id="ARBA00023136"/>
    </source>
</evidence>
<accession>A0ABP4A9B1</accession>
<feature type="transmembrane region" description="Helical" evidence="7">
    <location>
        <begin position="46"/>
        <end position="68"/>
    </location>
</feature>
<sequence>MLDQVRPVALLLARVAVGVVFIVHGYQKFAVMGLDGATAFFDKVGVPLPGIAAPAVAVLEVAGGLAFIVGAALPIAGVLLAADMVGAILFVHLPNGFMVGDGGYEFVLSLAAAALAIGFSGGGLLSVDALRRQRRGAPAPA</sequence>
<dbReference type="Pfam" id="PF07681">
    <property type="entry name" value="DoxX"/>
    <property type="match status" value="1"/>
</dbReference>
<evidence type="ECO:0000256" key="5">
    <source>
        <dbReference type="ARBA" id="ARBA00022989"/>
    </source>
</evidence>
<dbReference type="Proteomes" id="UP001501578">
    <property type="component" value="Unassembled WGS sequence"/>
</dbReference>
<reference evidence="9" key="1">
    <citation type="journal article" date="2019" name="Int. J. Syst. Evol. Microbiol.">
        <title>The Global Catalogue of Microorganisms (GCM) 10K type strain sequencing project: providing services to taxonomists for standard genome sequencing and annotation.</title>
        <authorList>
            <consortium name="The Broad Institute Genomics Platform"/>
            <consortium name="The Broad Institute Genome Sequencing Center for Infectious Disease"/>
            <person name="Wu L."/>
            <person name="Ma J."/>
        </authorList>
    </citation>
    <scope>NUCLEOTIDE SEQUENCE [LARGE SCALE GENOMIC DNA]</scope>
    <source>
        <strain evidence="9">JCM 11136</strain>
    </source>
</reference>
<evidence type="ECO:0000256" key="1">
    <source>
        <dbReference type="ARBA" id="ARBA00004651"/>
    </source>
</evidence>
<keyword evidence="9" id="KW-1185">Reference proteome</keyword>
<protein>
    <recommendedName>
        <fullName evidence="10">DoxX family protein</fullName>
    </recommendedName>
</protein>
<dbReference type="RefSeq" id="WP_343951151.1">
    <property type="nucleotide sequence ID" value="NZ_BAAAHQ010000017.1"/>
</dbReference>
<feature type="transmembrane region" description="Helical" evidence="7">
    <location>
        <begin position="75"/>
        <end position="94"/>
    </location>
</feature>
<evidence type="ECO:0008006" key="10">
    <source>
        <dbReference type="Google" id="ProtNLM"/>
    </source>
</evidence>
<keyword evidence="5 7" id="KW-1133">Transmembrane helix</keyword>
<dbReference type="PANTHER" id="PTHR33452:SF1">
    <property type="entry name" value="INNER MEMBRANE PROTEIN YPHA-RELATED"/>
    <property type="match status" value="1"/>
</dbReference>
<feature type="transmembrane region" description="Helical" evidence="7">
    <location>
        <begin position="7"/>
        <end position="26"/>
    </location>
</feature>
<dbReference type="PANTHER" id="PTHR33452">
    <property type="entry name" value="OXIDOREDUCTASE CATD-RELATED"/>
    <property type="match status" value="1"/>
</dbReference>
<keyword evidence="6 7" id="KW-0472">Membrane</keyword>
<dbReference type="EMBL" id="BAAAHQ010000017">
    <property type="protein sequence ID" value="GAA0931947.1"/>
    <property type="molecule type" value="Genomic_DNA"/>
</dbReference>
<comment type="subcellular location">
    <subcellularLocation>
        <location evidence="1">Cell membrane</location>
        <topology evidence="1">Multi-pass membrane protein</topology>
    </subcellularLocation>
</comment>
<evidence type="ECO:0000256" key="3">
    <source>
        <dbReference type="ARBA" id="ARBA00022475"/>
    </source>
</evidence>
<evidence type="ECO:0000256" key="4">
    <source>
        <dbReference type="ARBA" id="ARBA00022692"/>
    </source>
</evidence>
<gene>
    <name evidence="8" type="ORF">GCM10009560_37270</name>
</gene>
<dbReference type="InterPro" id="IPR051907">
    <property type="entry name" value="DoxX-like_oxidoreductase"/>
</dbReference>
<evidence type="ECO:0000313" key="8">
    <source>
        <dbReference type="EMBL" id="GAA0931947.1"/>
    </source>
</evidence>